<dbReference type="InterPro" id="IPR029055">
    <property type="entry name" value="Ntn_hydrolases_N"/>
</dbReference>
<name>A0A383AT03_9ZZZZ</name>
<dbReference type="GO" id="GO:0005829">
    <property type="term" value="C:cytosol"/>
    <property type="evidence" value="ECO:0007669"/>
    <property type="project" value="TreeGrafter"/>
</dbReference>
<evidence type="ECO:0000259" key="7">
    <source>
        <dbReference type="PROSITE" id="PS51278"/>
    </source>
</evidence>
<dbReference type="GO" id="GO:0004360">
    <property type="term" value="F:glutamine-fructose-6-phosphate transaminase (isomerizing) activity"/>
    <property type="evidence" value="ECO:0007669"/>
    <property type="project" value="UniProtKB-EC"/>
</dbReference>
<dbReference type="AlphaFoldDB" id="A0A383AT03"/>
<dbReference type="PANTHER" id="PTHR10937">
    <property type="entry name" value="GLUCOSAMINE--FRUCTOSE-6-PHOSPHATE AMINOTRANSFERASE, ISOMERIZING"/>
    <property type="match status" value="1"/>
</dbReference>
<keyword evidence="3" id="KW-0032">Aminotransferase</keyword>
<dbReference type="SUPFAM" id="SSF56235">
    <property type="entry name" value="N-terminal nucleophile aminohydrolases (Ntn hydrolases)"/>
    <property type="match status" value="1"/>
</dbReference>
<feature type="domain" description="Glutamine amidotransferase type-2" evidence="7">
    <location>
        <begin position="2"/>
        <end position="86"/>
    </location>
</feature>
<feature type="non-terminal residue" evidence="8">
    <location>
        <position position="86"/>
    </location>
</feature>
<evidence type="ECO:0000256" key="4">
    <source>
        <dbReference type="ARBA" id="ARBA00022679"/>
    </source>
</evidence>
<organism evidence="8">
    <name type="scientific">marine metagenome</name>
    <dbReference type="NCBI Taxonomy" id="408172"/>
    <lineage>
        <taxon>unclassified sequences</taxon>
        <taxon>metagenomes</taxon>
        <taxon>ecological metagenomes</taxon>
    </lineage>
</organism>
<protein>
    <recommendedName>
        <fullName evidence="2">glutamine--fructose-6-phosphate transaminase (isomerizing)</fullName>
        <ecNumber evidence="2">2.6.1.16</ecNumber>
    </recommendedName>
</protein>
<dbReference type="GO" id="GO:0006487">
    <property type="term" value="P:protein N-linked glycosylation"/>
    <property type="evidence" value="ECO:0007669"/>
    <property type="project" value="TreeGrafter"/>
</dbReference>
<gene>
    <name evidence="8" type="ORF">METZ01_LOCUS463149</name>
</gene>
<evidence type="ECO:0000313" key="8">
    <source>
        <dbReference type="EMBL" id="SVE10295.1"/>
    </source>
</evidence>
<dbReference type="GO" id="GO:0006002">
    <property type="term" value="P:fructose 6-phosphate metabolic process"/>
    <property type="evidence" value="ECO:0007669"/>
    <property type="project" value="TreeGrafter"/>
</dbReference>
<dbReference type="Gene3D" id="3.60.20.10">
    <property type="entry name" value="Glutamine Phosphoribosylpyrophosphate, subunit 1, domain 1"/>
    <property type="match status" value="1"/>
</dbReference>
<sequence>MCGIIGYTGHSQALPILIGGLSKLEYRGYDSAGVSVFNENQTHTTYRSAGKLSELQKLTETSKTDGMSGIGHTRWATHGEPTTINA</sequence>
<proteinExistence type="predicted"/>
<dbReference type="PROSITE" id="PS51278">
    <property type="entry name" value="GATASE_TYPE_2"/>
    <property type="match status" value="1"/>
</dbReference>
<dbReference type="InterPro" id="IPR017932">
    <property type="entry name" value="GATase_2_dom"/>
</dbReference>
<reference evidence="8" key="1">
    <citation type="submission" date="2018-05" db="EMBL/GenBank/DDBJ databases">
        <authorList>
            <person name="Lanie J.A."/>
            <person name="Ng W.-L."/>
            <person name="Kazmierczak K.M."/>
            <person name="Andrzejewski T.M."/>
            <person name="Davidsen T.M."/>
            <person name="Wayne K.J."/>
            <person name="Tettelin H."/>
            <person name="Glass J.I."/>
            <person name="Rusch D."/>
            <person name="Podicherti R."/>
            <person name="Tsui H.-C.T."/>
            <person name="Winkler M.E."/>
        </authorList>
    </citation>
    <scope>NUCLEOTIDE SEQUENCE</scope>
</reference>
<accession>A0A383AT03</accession>
<dbReference type="EC" id="2.6.1.16" evidence="2"/>
<comment type="catalytic activity">
    <reaction evidence="1">
        <text>D-fructose 6-phosphate + L-glutamine = D-glucosamine 6-phosphate + L-glutamate</text>
        <dbReference type="Rhea" id="RHEA:13237"/>
        <dbReference type="ChEBI" id="CHEBI:29985"/>
        <dbReference type="ChEBI" id="CHEBI:58359"/>
        <dbReference type="ChEBI" id="CHEBI:58725"/>
        <dbReference type="ChEBI" id="CHEBI:61527"/>
        <dbReference type="EC" id="2.6.1.16"/>
    </reaction>
</comment>
<dbReference type="EMBL" id="UINC01194281">
    <property type="protein sequence ID" value="SVE10295.1"/>
    <property type="molecule type" value="Genomic_DNA"/>
</dbReference>
<keyword evidence="5" id="KW-0315">Glutamine amidotransferase</keyword>
<keyword evidence="4" id="KW-0808">Transferase</keyword>
<evidence type="ECO:0000256" key="1">
    <source>
        <dbReference type="ARBA" id="ARBA00001031"/>
    </source>
</evidence>
<evidence type="ECO:0000256" key="5">
    <source>
        <dbReference type="ARBA" id="ARBA00022962"/>
    </source>
</evidence>
<feature type="region of interest" description="Disordered" evidence="6">
    <location>
        <begin position="62"/>
        <end position="86"/>
    </location>
</feature>
<evidence type="ECO:0000256" key="6">
    <source>
        <dbReference type="SAM" id="MobiDB-lite"/>
    </source>
</evidence>
<dbReference type="PANTHER" id="PTHR10937:SF0">
    <property type="entry name" value="GLUTAMINE--FRUCTOSE-6-PHOSPHATE TRANSAMINASE (ISOMERIZING)"/>
    <property type="match status" value="1"/>
</dbReference>
<dbReference type="GO" id="GO:0006047">
    <property type="term" value="P:UDP-N-acetylglucosamine metabolic process"/>
    <property type="evidence" value="ECO:0007669"/>
    <property type="project" value="TreeGrafter"/>
</dbReference>
<evidence type="ECO:0000256" key="2">
    <source>
        <dbReference type="ARBA" id="ARBA00012916"/>
    </source>
</evidence>
<evidence type="ECO:0000256" key="3">
    <source>
        <dbReference type="ARBA" id="ARBA00022576"/>
    </source>
</evidence>